<accession>A0A317CJL7</accession>
<protein>
    <recommendedName>
        <fullName evidence="1">Peptidase C39-like domain-containing protein</fullName>
    </recommendedName>
</protein>
<proteinExistence type="predicted"/>
<organism evidence="2 3">
    <name type="scientific">Leucothrix arctica</name>
    <dbReference type="NCBI Taxonomy" id="1481894"/>
    <lineage>
        <taxon>Bacteria</taxon>
        <taxon>Pseudomonadati</taxon>
        <taxon>Pseudomonadota</taxon>
        <taxon>Gammaproteobacteria</taxon>
        <taxon>Thiotrichales</taxon>
        <taxon>Thiotrichaceae</taxon>
        <taxon>Leucothrix</taxon>
    </lineage>
</organism>
<dbReference type="InterPro" id="IPR039564">
    <property type="entry name" value="Peptidase_C39-like"/>
</dbReference>
<dbReference type="AlphaFoldDB" id="A0A317CJL7"/>
<comment type="caution">
    <text evidence="2">The sequence shown here is derived from an EMBL/GenBank/DDBJ whole genome shotgun (WGS) entry which is preliminary data.</text>
</comment>
<dbReference type="Gene3D" id="3.90.70.10">
    <property type="entry name" value="Cysteine proteinases"/>
    <property type="match status" value="1"/>
</dbReference>
<dbReference type="Proteomes" id="UP000245506">
    <property type="component" value="Unassembled WGS sequence"/>
</dbReference>
<gene>
    <name evidence="2" type="ORF">DKT75_04440</name>
</gene>
<evidence type="ECO:0000259" key="1">
    <source>
        <dbReference type="Pfam" id="PF13529"/>
    </source>
</evidence>
<evidence type="ECO:0000313" key="2">
    <source>
        <dbReference type="EMBL" id="PWQ98381.1"/>
    </source>
</evidence>
<name>A0A317CJL7_9GAMM</name>
<evidence type="ECO:0000313" key="3">
    <source>
        <dbReference type="Proteomes" id="UP000245506"/>
    </source>
</evidence>
<dbReference type="Pfam" id="PF13529">
    <property type="entry name" value="Peptidase_C39_2"/>
    <property type="match status" value="1"/>
</dbReference>
<keyword evidence="3" id="KW-1185">Reference proteome</keyword>
<reference evidence="2 3" key="1">
    <citation type="submission" date="2018-05" db="EMBL/GenBank/DDBJ databases">
        <title>Leucothrix arctica sp. nov., isolated from Arctic seawater.</title>
        <authorList>
            <person name="Choi A."/>
            <person name="Baek K."/>
        </authorList>
    </citation>
    <scope>NUCLEOTIDE SEQUENCE [LARGE SCALE GENOMIC DNA]</scope>
    <source>
        <strain evidence="2 3">IMCC9719</strain>
    </source>
</reference>
<feature type="domain" description="Peptidase C39-like" evidence="1">
    <location>
        <begin position="21"/>
        <end position="166"/>
    </location>
</feature>
<sequence>MCASLSAFSSESIDPKGEFFVQRTRGDTLHCGPLAAIMARNFADTNYKPQNTFKEIKSARGLVNDFLGLDRNKDFGRWWEFADIETYLNFMGVRYKSTKLTKGRNTESQIKKLLDQQQMVLVNVNMNHIPRGKNANKPYSTFYIPGGWGHFLAVVGYEYKDEKLYFEMHDSFSPNGRNRLYEAKYIIGSMKKFEPEFLQIERGV</sequence>
<dbReference type="EMBL" id="QGKL01000012">
    <property type="protein sequence ID" value="PWQ98381.1"/>
    <property type="molecule type" value="Genomic_DNA"/>
</dbReference>